<proteinExistence type="predicted"/>
<dbReference type="EMBL" id="BK016182">
    <property type="protein sequence ID" value="DAG00765.1"/>
    <property type="molecule type" value="Genomic_DNA"/>
</dbReference>
<name>A0A8S5V221_9CAUD</name>
<protein>
    <submittedName>
        <fullName evidence="1">Uncharacterized protein</fullName>
    </submittedName>
</protein>
<evidence type="ECO:0000313" key="1">
    <source>
        <dbReference type="EMBL" id="DAG00765.1"/>
    </source>
</evidence>
<organism evidence="1">
    <name type="scientific">Myoviridae sp. ctJ2i1</name>
    <dbReference type="NCBI Taxonomy" id="2825079"/>
    <lineage>
        <taxon>Viruses</taxon>
        <taxon>Duplodnaviria</taxon>
        <taxon>Heunggongvirae</taxon>
        <taxon>Uroviricota</taxon>
        <taxon>Caudoviricetes</taxon>
    </lineage>
</organism>
<accession>A0A8S5V221</accession>
<sequence>MKSDLPFIVTVKASNIYDDNDRYSLINNLKNKELINYIREYIVFVNEGGGEYSARLYYNYYIYLSLIYKN</sequence>
<reference evidence="1" key="1">
    <citation type="journal article" date="2021" name="Proc. Natl. Acad. Sci. U.S.A.">
        <title>A Catalog of Tens of Thousands of Viruses from Human Metagenomes Reveals Hidden Associations with Chronic Diseases.</title>
        <authorList>
            <person name="Tisza M.J."/>
            <person name="Buck C.B."/>
        </authorList>
    </citation>
    <scope>NUCLEOTIDE SEQUENCE</scope>
    <source>
        <strain evidence="1">CtJ2i1</strain>
    </source>
</reference>